<dbReference type="PANTHER" id="PTHR32060:SF22">
    <property type="entry name" value="CARBOXYL-TERMINAL-PROCESSING PEPTIDASE 3, CHLOROPLASTIC"/>
    <property type="match status" value="1"/>
</dbReference>
<comment type="caution">
    <text evidence="3">The sequence shown here is derived from an EMBL/GenBank/DDBJ whole genome shotgun (WGS) entry which is preliminary data.</text>
</comment>
<protein>
    <submittedName>
        <fullName evidence="3">S41 family peptidase</fullName>
    </submittedName>
</protein>
<evidence type="ECO:0000259" key="2">
    <source>
        <dbReference type="Pfam" id="PF03572"/>
    </source>
</evidence>
<accession>A0ABV8PJ27</accession>
<feature type="chain" id="PRO_5045259189" evidence="1">
    <location>
        <begin position="21"/>
        <end position="458"/>
    </location>
</feature>
<dbReference type="InterPro" id="IPR005151">
    <property type="entry name" value="Tail-specific_protease"/>
</dbReference>
<dbReference type="InterPro" id="IPR029045">
    <property type="entry name" value="ClpP/crotonase-like_dom_sf"/>
</dbReference>
<dbReference type="EMBL" id="JBHSCL010000003">
    <property type="protein sequence ID" value="MFC4219160.1"/>
    <property type="molecule type" value="Genomic_DNA"/>
</dbReference>
<organism evidence="3 4">
    <name type="scientific">Flagellimonas marina</name>
    <dbReference type="NCBI Taxonomy" id="1775168"/>
    <lineage>
        <taxon>Bacteria</taxon>
        <taxon>Pseudomonadati</taxon>
        <taxon>Bacteroidota</taxon>
        <taxon>Flavobacteriia</taxon>
        <taxon>Flavobacteriales</taxon>
        <taxon>Flavobacteriaceae</taxon>
        <taxon>Flagellimonas</taxon>
    </lineage>
</organism>
<dbReference type="SUPFAM" id="SSF52096">
    <property type="entry name" value="ClpP/crotonase"/>
    <property type="match status" value="1"/>
</dbReference>
<evidence type="ECO:0000313" key="4">
    <source>
        <dbReference type="Proteomes" id="UP001595841"/>
    </source>
</evidence>
<proteinExistence type="predicted"/>
<dbReference type="PANTHER" id="PTHR32060">
    <property type="entry name" value="TAIL-SPECIFIC PROTEASE"/>
    <property type="match status" value="1"/>
</dbReference>
<evidence type="ECO:0000313" key="3">
    <source>
        <dbReference type="EMBL" id="MFC4219160.1"/>
    </source>
</evidence>
<dbReference type="Proteomes" id="UP001595841">
    <property type="component" value="Unassembled WGS sequence"/>
</dbReference>
<evidence type="ECO:0000256" key="1">
    <source>
        <dbReference type="SAM" id="SignalP"/>
    </source>
</evidence>
<feature type="domain" description="Tail specific protease" evidence="2">
    <location>
        <begin position="238"/>
        <end position="436"/>
    </location>
</feature>
<keyword evidence="4" id="KW-1185">Reference proteome</keyword>
<dbReference type="Pfam" id="PF03572">
    <property type="entry name" value="Peptidase_S41"/>
    <property type="match status" value="1"/>
</dbReference>
<feature type="signal peptide" evidence="1">
    <location>
        <begin position="1"/>
        <end position="20"/>
    </location>
</feature>
<dbReference type="RefSeq" id="WP_379762569.1">
    <property type="nucleotide sequence ID" value="NZ_JBHSCL010000003.1"/>
</dbReference>
<keyword evidence="1" id="KW-0732">Signal</keyword>
<sequence length="458" mass="52040">MRLPFLILFFCFTISSFGQSATTFSRKAILEDLQTLSESLKDAHYNLFAYTTEEEFEARYQNVKNSIKKDSISLLEATTIFQRLISVVNNGHTEIDFPGQSYGNYAYGGGTLFPLEIAFENGKSLVRKNFSGDESITIGSEILSINGMSMEAILSKIYPQISAERPYFKNVKIELYSFPRLYWQVFGKQDDFVVEIRTNGNIKKHTFKAVDLIDGYEMKRNEVLNAKMELKYFENSAYLNPGNFSGDEAKYQQFIDSAFTAVKKKAIQNIIIDLRNNGGGNDSFSDYLVSYIADKPFTWNSSFTLKTSKFLKNHVRQHNDTTSVFFQKILSHQDGEIYPYSFNSYQPQPKSKRFDGKVYVLINRQSHSQSAVTAAQIQDYKFGTLVGEETGDYPSLYASQFQYSLPNTGIPVKVSKGYIVRVNGNTKAEGVIPDVYIQDHLLDETDEILNGVMDMIAN</sequence>
<name>A0ABV8PJ27_9FLAO</name>
<reference evidence="4" key="1">
    <citation type="journal article" date="2019" name="Int. J. Syst. Evol. Microbiol.">
        <title>The Global Catalogue of Microorganisms (GCM) 10K type strain sequencing project: providing services to taxonomists for standard genome sequencing and annotation.</title>
        <authorList>
            <consortium name="The Broad Institute Genomics Platform"/>
            <consortium name="The Broad Institute Genome Sequencing Center for Infectious Disease"/>
            <person name="Wu L."/>
            <person name="Ma J."/>
        </authorList>
    </citation>
    <scope>NUCLEOTIDE SEQUENCE [LARGE SCALE GENOMIC DNA]</scope>
    <source>
        <strain evidence="4">CGMCC 1.15774</strain>
    </source>
</reference>
<dbReference type="Gene3D" id="3.90.226.10">
    <property type="entry name" value="2-enoyl-CoA Hydratase, Chain A, domain 1"/>
    <property type="match status" value="1"/>
</dbReference>
<gene>
    <name evidence="3" type="ORF">ACFOWS_03400</name>
</gene>